<dbReference type="FunFam" id="1.10.10.60:FF:000154">
    <property type="entry name" value="Transcription factor SRM1"/>
    <property type="match status" value="1"/>
</dbReference>
<dbReference type="STRING" id="1088818.A0A2H9ZZB9"/>
<dbReference type="Proteomes" id="UP000236161">
    <property type="component" value="Unassembled WGS sequence"/>
</dbReference>
<dbReference type="EMBL" id="KZ452286">
    <property type="protein sequence ID" value="PKA48643.1"/>
    <property type="molecule type" value="Genomic_DNA"/>
</dbReference>
<dbReference type="PANTHER" id="PTHR44042">
    <property type="entry name" value="DUPLICATED HOMEODOMAIN-LIKE SUPERFAMILY PROTEIN-RELATED"/>
    <property type="match status" value="1"/>
</dbReference>
<protein>
    <recommendedName>
        <fullName evidence="6">Transcription factor MYBS1</fullName>
    </recommendedName>
    <alternativeName>
        <fullName evidence="7">Myb-related protein S1</fullName>
    </alternativeName>
</protein>
<comment type="subcellular location">
    <subcellularLocation>
        <location evidence="1">Nucleus</location>
    </subcellularLocation>
</comment>
<feature type="domain" description="Myb-like" evidence="9">
    <location>
        <begin position="128"/>
        <end position="180"/>
    </location>
</feature>
<sequence>MTNPWRDGPGCTSFPDGSLADQNKSGNWTQQENKLFENALAHFDIDTPNRWDKVAEMIPGKTVDEIISHYRDLEDDVGYIEAGLIPTPGYSSSSFTLDWENDRCYDDLAAEQPYCAPGKRSGTRLFDQERKKGVPWSEEEHKRFLMGLKKYGKGDWRNISRNFVLTRTPTQVASHAQKYFIRLNSGGKDKKRASIHDITTVCLPDNGPSSPSRPSASSMHSTSSATAPSTDSQFSAMFDSQQPNEAATVPNSAVYGDQLIQSSYGVLQLGIESQGQQLHQGSHLGAMDGHQTSYFR</sequence>
<evidence type="ECO:0000313" key="12">
    <source>
        <dbReference type="EMBL" id="PKA48643.1"/>
    </source>
</evidence>
<dbReference type="FunFam" id="1.10.10.60:FF:000009">
    <property type="entry name" value="transcription factor MYB1R1"/>
    <property type="match status" value="1"/>
</dbReference>
<feature type="domain" description="SANT" evidence="10">
    <location>
        <begin position="136"/>
        <end position="184"/>
    </location>
</feature>
<dbReference type="SUPFAM" id="SSF46689">
    <property type="entry name" value="Homeodomain-like"/>
    <property type="match status" value="2"/>
</dbReference>
<evidence type="ECO:0000259" key="9">
    <source>
        <dbReference type="PROSITE" id="PS50090"/>
    </source>
</evidence>
<dbReference type="PANTHER" id="PTHR44042:SF41">
    <property type="entry name" value="DUPLICATED HOMEODOMAIN-LIKE SUPERFAMILY PROTEIN-RELATED"/>
    <property type="match status" value="1"/>
</dbReference>
<feature type="region of interest" description="Disordered" evidence="8">
    <location>
        <begin position="200"/>
        <end position="231"/>
    </location>
</feature>
<dbReference type="CDD" id="cd00167">
    <property type="entry name" value="SANT"/>
    <property type="match status" value="2"/>
</dbReference>
<dbReference type="AlphaFoldDB" id="A0A2H9ZZB9"/>
<evidence type="ECO:0000256" key="2">
    <source>
        <dbReference type="ARBA" id="ARBA00023015"/>
    </source>
</evidence>
<evidence type="ECO:0000256" key="5">
    <source>
        <dbReference type="ARBA" id="ARBA00023242"/>
    </source>
</evidence>
<organism evidence="12 13">
    <name type="scientific">Apostasia shenzhenica</name>
    <dbReference type="NCBI Taxonomy" id="1088818"/>
    <lineage>
        <taxon>Eukaryota</taxon>
        <taxon>Viridiplantae</taxon>
        <taxon>Streptophyta</taxon>
        <taxon>Embryophyta</taxon>
        <taxon>Tracheophyta</taxon>
        <taxon>Spermatophyta</taxon>
        <taxon>Magnoliopsida</taxon>
        <taxon>Liliopsida</taxon>
        <taxon>Asparagales</taxon>
        <taxon>Orchidaceae</taxon>
        <taxon>Apostasioideae</taxon>
        <taxon>Apostasia</taxon>
    </lineage>
</organism>
<evidence type="ECO:0000259" key="10">
    <source>
        <dbReference type="PROSITE" id="PS51293"/>
    </source>
</evidence>
<evidence type="ECO:0000256" key="3">
    <source>
        <dbReference type="ARBA" id="ARBA00023125"/>
    </source>
</evidence>
<evidence type="ECO:0000259" key="11">
    <source>
        <dbReference type="PROSITE" id="PS51294"/>
    </source>
</evidence>
<keyword evidence="2" id="KW-0805">Transcription regulation</keyword>
<feature type="compositionally biased region" description="Low complexity" evidence="8">
    <location>
        <begin position="208"/>
        <end position="231"/>
    </location>
</feature>
<feature type="domain" description="SANT" evidence="10">
    <location>
        <begin position="23"/>
        <end position="71"/>
    </location>
</feature>
<feature type="domain" description="HTH myb-type" evidence="11">
    <location>
        <begin position="128"/>
        <end position="184"/>
    </location>
</feature>
<dbReference type="NCBIfam" id="TIGR01557">
    <property type="entry name" value="myb_SHAQKYF"/>
    <property type="match status" value="1"/>
</dbReference>
<dbReference type="PROSITE" id="PS51294">
    <property type="entry name" value="HTH_MYB"/>
    <property type="match status" value="1"/>
</dbReference>
<feature type="region of interest" description="Disordered" evidence="8">
    <location>
        <begin position="1"/>
        <end position="27"/>
    </location>
</feature>
<dbReference type="GO" id="GO:0009744">
    <property type="term" value="P:response to sucrose"/>
    <property type="evidence" value="ECO:0007669"/>
    <property type="project" value="UniProtKB-ARBA"/>
</dbReference>
<keyword evidence="13" id="KW-1185">Reference proteome</keyword>
<dbReference type="SMART" id="SM00717">
    <property type="entry name" value="SANT"/>
    <property type="match status" value="2"/>
</dbReference>
<reference evidence="12 13" key="1">
    <citation type="journal article" date="2017" name="Nature">
        <title>The Apostasia genome and the evolution of orchids.</title>
        <authorList>
            <person name="Zhang G.Q."/>
            <person name="Liu K.W."/>
            <person name="Li Z."/>
            <person name="Lohaus R."/>
            <person name="Hsiao Y.Y."/>
            <person name="Niu S.C."/>
            <person name="Wang J.Y."/>
            <person name="Lin Y.C."/>
            <person name="Xu Q."/>
            <person name="Chen L.J."/>
            <person name="Yoshida K."/>
            <person name="Fujiwara S."/>
            <person name="Wang Z.W."/>
            <person name="Zhang Y.Q."/>
            <person name="Mitsuda N."/>
            <person name="Wang M."/>
            <person name="Liu G.H."/>
            <person name="Pecoraro L."/>
            <person name="Huang H.X."/>
            <person name="Xiao X.J."/>
            <person name="Lin M."/>
            <person name="Wu X.Y."/>
            <person name="Wu W.L."/>
            <person name="Chen Y.Y."/>
            <person name="Chang S.B."/>
            <person name="Sakamoto S."/>
            <person name="Ohme-Takagi M."/>
            <person name="Yagi M."/>
            <person name="Zeng S.J."/>
            <person name="Shen C.Y."/>
            <person name="Yeh C.M."/>
            <person name="Luo Y.B."/>
            <person name="Tsai W.C."/>
            <person name="Van de Peer Y."/>
            <person name="Liu Z.J."/>
        </authorList>
    </citation>
    <scope>NUCLEOTIDE SEQUENCE [LARGE SCALE GENOMIC DNA]</scope>
    <source>
        <strain evidence="13">cv. Shenzhen</strain>
        <tissue evidence="12">Stem</tissue>
    </source>
</reference>
<evidence type="ECO:0000256" key="6">
    <source>
        <dbReference type="ARBA" id="ARBA00068153"/>
    </source>
</evidence>
<dbReference type="PROSITE" id="PS50090">
    <property type="entry name" value="MYB_LIKE"/>
    <property type="match status" value="2"/>
</dbReference>
<proteinExistence type="predicted"/>
<dbReference type="InterPro" id="IPR017884">
    <property type="entry name" value="SANT_dom"/>
</dbReference>
<dbReference type="GO" id="GO:0009739">
    <property type="term" value="P:response to gibberellin"/>
    <property type="evidence" value="ECO:0007669"/>
    <property type="project" value="UniProtKB-ARBA"/>
</dbReference>
<dbReference type="Pfam" id="PF00249">
    <property type="entry name" value="Myb_DNA-binding"/>
    <property type="match status" value="2"/>
</dbReference>
<dbReference type="InterPro" id="IPR017930">
    <property type="entry name" value="Myb_dom"/>
</dbReference>
<dbReference type="InterPro" id="IPR006447">
    <property type="entry name" value="Myb_dom_plants"/>
</dbReference>
<name>A0A2H9ZZB9_9ASPA</name>
<keyword evidence="5" id="KW-0539">Nucleus</keyword>
<evidence type="ECO:0000256" key="1">
    <source>
        <dbReference type="ARBA" id="ARBA00004123"/>
    </source>
</evidence>
<dbReference type="InterPro" id="IPR001005">
    <property type="entry name" value="SANT/Myb"/>
</dbReference>
<accession>A0A2H9ZZB9</accession>
<evidence type="ECO:0000313" key="13">
    <source>
        <dbReference type="Proteomes" id="UP000236161"/>
    </source>
</evidence>
<dbReference type="GO" id="GO:0005634">
    <property type="term" value="C:nucleus"/>
    <property type="evidence" value="ECO:0007669"/>
    <property type="project" value="UniProtKB-SubCell"/>
</dbReference>
<feature type="domain" description="Myb-like" evidence="9">
    <location>
        <begin position="20"/>
        <end position="74"/>
    </location>
</feature>
<dbReference type="OrthoDB" id="118550at2759"/>
<keyword evidence="3" id="KW-0238">DNA-binding</keyword>
<dbReference type="InterPro" id="IPR009057">
    <property type="entry name" value="Homeodomain-like_sf"/>
</dbReference>
<keyword evidence="4" id="KW-0804">Transcription</keyword>
<evidence type="ECO:0000256" key="4">
    <source>
        <dbReference type="ARBA" id="ARBA00023163"/>
    </source>
</evidence>
<evidence type="ECO:0000256" key="8">
    <source>
        <dbReference type="SAM" id="MobiDB-lite"/>
    </source>
</evidence>
<dbReference type="PROSITE" id="PS51293">
    <property type="entry name" value="SANT"/>
    <property type="match status" value="2"/>
</dbReference>
<dbReference type="Gene3D" id="1.10.10.60">
    <property type="entry name" value="Homeodomain-like"/>
    <property type="match status" value="2"/>
</dbReference>
<dbReference type="GO" id="GO:0003677">
    <property type="term" value="F:DNA binding"/>
    <property type="evidence" value="ECO:0007669"/>
    <property type="project" value="UniProtKB-KW"/>
</dbReference>
<gene>
    <name evidence="12" type="primary">DIVARICATA</name>
    <name evidence="12" type="ORF">AXF42_Ash021052</name>
</gene>
<evidence type="ECO:0000256" key="7">
    <source>
        <dbReference type="ARBA" id="ARBA00076145"/>
    </source>
</evidence>